<evidence type="ECO:0000256" key="1">
    <source>
        <dbReference type="SAM" id="MobiDB-lite"/>
    </source>
</evidence>
<organism evidence="2 3">
    <name type="scientific">Camelus ferus</name>
    <name type="common">Wild bactrian camel</name>
    <name type="synonym">Camelus bactrianus ferus</name>
    <dbReference type="NCBI Taxonomy" id="419612"/>
    <lineage>
        <taxon>Eukaryota</taxon>
        <taxon>Metazoa</taxon>
        <taxon>Chordata</taxon>
        <taxon>Craniata</taxon>
        <taxon>Vertebrata</taxon>
        <taxon>Euteleostomi</taxon>
        <taxon>Mammalia</taxon>
        <taxon>Eutheria</taxon>
        <taxon>Laurasiatheria</taxon>
        <taxon>Artiodactyla</taxon>
        <taxon>Tylopoda</taxon>
        <taxon>Camelidae</taxon>
        <taxon>Camelus</taxon>
    </lineage>
</organism>
<proteinExistence type="predicted"/>
<evidence type="ECO:0000313" key="3">
    <source>
        <dbReference type="RefSeq" id="XP_032316720.1"/>
    </source>
</evidence>
<dbReference type="RefSeq" id="XP_032316720.1">
    <property type="nucleotide sequence ID" value="XM_032460829.1"/>
</dbReference>
<reference evidence="3" key="1">
    <citation type="submission" date="2025-08" db="UniProtKB">
        <authorList>
            <consortium name="RefSeq"/>
        </authorList>
    </citation>
    <scope>IDENTIFICATION</scope>
    <source>
        <tissue evidence="3">Ear skin</tissue>
    </source>
</reference>
<dbReference type="GeneID" id="116657596"/>
<evidence type="ECO:0000313" key="2">
    <source>
        <dbReference type="Proteomes" id="UP000694856"/>
    </source>
</evidence>
<feature type="compositionally biased region" description="Basic and acidic residues" evidence="1">
    <location>
        <begin position="210"/>
        <end position="226"/>
    </location>
</feature>
<feature type="region of interest" description="Disordered" evidence="1">
    <location>
        <begin position="14"/>
        <end position="148"/>
    </location>
</feature>
<dbReference type="KEGG" id="cfr:116657596"/>
<keyword evidence="2" id="KW-1185">Reference proteome</keyword>
<feature type="compositionally biased region" description="Basic and acidic residues" evidence="1">
    <location>
        <begin position="18"/>
        <end position="33"/>
    </location>
</feature>
<sequence>MWFSRVHLLVQSRKQRGRGLEKKIKETRERRAGAESPAGRGCVRHPGSGGWRRGPSGWSRLCRHRPAPGSRLRAPRRAQAAAGGWLGEGSPSSEASARLFRPKVIRPSSGNLRTLRKGREAVPPLKEEKPVVPSKASQRPTAGSSLAASSAQLRDCAGGAGSRDHACAASARALRDSGEASSPARGWEEGACAADSRETSQRSRLPPRHFRNEEGRGGASPGRRDTAQALCGTRRHSALRWFLICFCHGLCMKNLQKPFLTTPTNIAKLYDWTPRKENAILGR</sequence>
<feature type="compositionally biased region" description="Basic and acidic residues" evidence="1">
    <location>
        <begin position="117"/>
        <end position="130"/>
    </location>
</feature>
<feature type="region of interest" description="Disordered" evidence="1">
    <location>
        <begin position="178"/>
        <end position="226"/>
    </location>
</feature>
<gene>
    <name evidence="3" type="primary">LOC116657596</name>
</gene>
<dbReference type="AlphaFoldDB" id="A0A8B8RHG3"/>
<accession>A0A8B8RHG3</accession>
<protein>
    <submittedName>
        <fullName evidence="3">Uncharacterized protein LOC116657596</fullName>
    </submittedName>
</protein>
<dbReference type="Proteomes" id="UP000694856">
    <property type="component" value="Chromosome 18"/>
</dbReference>
<name>A0A8B8RHG3_CAMFR</name>